<reference evidence="1" key="1">
    <citation type="submission" date="2022-06" db="EMBL/GenBank/DDBJ databases">
        <authorList>
            <person name="Dietemann V."/>
            <person name="Ory F."/>
            <person name="Dainat B."/>
            <person name="Oberhansli S."/>
        </authorList>
    </citation>
    <scope>NUCLEOTIDE SEQUENCE</scope>
    <source>
        <strain evidence="1">Ena-SAMPLE-TAB-26-04-2022-14:26:32:270-5432</strain>
    </source>
</reference>
<proteinExistence type="predicted"/>
<sequence length="120" mass="13564">MIRNDGKAVVIDWMNASIGNPEADLAEYMIRIRHGVLPSELPSTVLEFFEPLRESIIHVFMEEYTKLSGITYEDVYPWLVPVAARKLAADAISEEEKSLLVQEEIRRSLKEKQGGGESPC</sequence>
<accession>A0ABM9GAM1</accession>
<dbReference type="EMBL" id="CALYLO010000014">
    <property type="protein sequence ID" value="CAH8249114.1"/>
    <property type="molecule type" value="Genomic_DNA"/>
</dbReference>
<dbReference type="Gene3D" id="3.90.1200.10">
    <property type="match status" value="1"/>
</dbReference>
<comment type="caution">
    <text evidence="1">The sequence shown here is derived from an EMBL/GenBank/DDBJ whole genome shotgun (WGS) entry which is preliminary data.</text>
</comment>
<organism evidence="1 2">
    <name type="scientific">Paenibacillus melissococcoides</name>
    <dbReference type="NCBI Taxonomy" id="2912268"/>
    <lineage>
        <taxon>Bacteria</taxon>
        <taxon>Bacillati</taxon>
        <taxon>Bacillota</taxon>
        <taxon>Bacilli</taxon>
        <taxon>Bacillales</taxon>
        <taxon>Paenibacillaceae</taxon>
        <taxon>Paenibacillus</taxon>
    </lineage>
</organism>
<evidence type="ECO:0008006" key="3">
    <source>
        <dbReference type="Google" id="ProtNLM"/>
    </source>
</evidence>
<evidence type="ECO:0000313" key="1">
    <source>
        <dbReference type="EMBL" id="CAH8249114.1"/>
    </source>
</evidence>
<dbReference type="Proteomes" id="UP001154322">
    <property type="component" value="Unassembled WGS sequence"/>
</dbReference>
<keyword evidence="2" id="KW-1185">Reference proteome</keyword>
<dbReference type="RefSeq" id="WP_249724961.1">
    <property type="nucleotide sequence ID" value="NZ_AP031286.1"/>
</dbReference>
<gene>
    <name evidence="1" type="ORF">WJ0W_006301</name>
</gene>
<evidence type="ECO:0000313" key="2">
    <source>
        <dbReference type="Proteomes" id="UP001154322"/>
    </source>
</evidence>
<protein>
    <recommendedName>
        <fullName evidence="3">Aminoglycoside phosphotransferase</fullName>
    </recommendedName>
</protein>
<name>A0ABM9GAM1_9BACL</name>